<dbReference type="KEGG" id="cbot:ATE48_01975"/>
<keyword evidence="1" id="KW-1133">Transmembrane helix</keyword>
<reference evidence="2 3" key="1">
    <citation type="submission" date="2015-11" db="EMBL/GenBank/DDBJ databases">
        <title>Whole-Genome Sequence of Candidatus Oderbacter manganicum from the National Park Lower Oder Valley, Germany.</title>
        <authorList>
            <person name="Braun B."/>
            <person name="Liere K."/>
            <person name="Szewzyk U."/>
        </authorList>
    </citation>
    <scope>NUCLEOTIDE SEQUENCE [LARGE SCALE GENOMIC DNA]</scope>
    <source>
        <strain evidence="2 3">OTSz_A_272</strain>
    </source>
</reference>
<dbReference type="STRING" id="1759059.ATE48_01975"/>
<dbReference type="AlphaFoldDB" id="A0A1B1ADZ6"/>
<feature type="transmembrane region" description="Helical" evidence="1">
    <location>
        <begin position="73"/>
        <end position="93"/>
    </location>
</feature>
<keyword evidence="3" id="KW-1185">Reference proteome</keyword>
<dbReference type="Proteomes" id="UP000092498">
    <property type="component" value="Chromosome"/>
</dbReference>
<organism evidence="2 3">
    <name type="scientific">Candidatus Viadribacter manganicus</name>
    <dbReference type="NCBI Taxonomy" id="1759059"/>
    <lineage>
        <taxon>Bacteria</taxon>
        <taxon>Pseudomonadati</taxon>
        <taxon>Pseudomonadota</taxon>
        <taxon>Alphaproteobacteria</taxon>
        <taxon>Hyphomonadales</taxon>
        <taxon>Hyphomonadaceae</taxon>
        <taxon>Candidatus Viadribacter</taxon>
    </lineage>
</organism>
<evidence type="ECO:0000313" key="2">
    <source>
        <dbReference type="EMBL" id="ANP44778.1"/>
    </source>
</evidence>
<gene>
    <name evidence="2" type="ORF">ATE48_01975</name>
</gene>
<accession>A0A1B1ADZ6</accession>
<protein>
    <submittedName>
        <fullName evidence="2">Uncharacterized protein</fullName>
    </submittedName>
</protein>
<name>A0A1B1ADZ6_9PROT</name>
<dbReference type="EMBL" id="CP013244">
    <property type="protein sequence ID" value="ANP44778.1"/>
    <property type="molecule type" value="Genomic_DNA"/>
</dbReference>
<keyword evidence="1" id="KW-0812">Transmembrane</keyword>
<feature type="transmembrane region" description="Helical" evidence="1">
    <location>
        <begin position="48"/>
        <end position="66"/>
    </location>
</feature>
<evidence type="ECO:0000313" key="3">
    <source>
        <dbReference type="Proteomes" id="UP000092498"/>
    </source>
</evidence>
<proteinExistence type="predicted"/>
<feature type="transmembrane region" description="Helical" evidence="1">
    <location>
        <begin position="24"/>
        <end position="42"/>
    </location>
</feature>
<sequence>MVAPEGKLDDVDLRAYHYENRRKFLPLAASYLVVGFLINMTVAQFQSLVSLEAVIFYIPIVAAWIWPTRWVQFGAVAAIWILLIKYAVLFLGMM</sequence>
<keyword evidence="1" id="KW-0472">Membrane</keyword>
<evidence type="ECO:0000256" key="1">
    <source>
        <dbReference type="SAM" id="Phobius"/>
    </source>
</evidence>
<dbReference type="InParanoid" id="A0A1B1ADZ6"/>